<protein>
    <submittedName>
        <fullName evidence="1">Uncharacterized protein</fullName>
    </submittedName>
</protein>
<dbReference type="AlphaFoldDB" id="A0A0R1MF96"/>
<evidence type="ECO:0000313" key="2">
    <source>
        <dbReference type="Proteomes" id="UP000051448"/>
    </source>
</evidence>
<dbReference type="GeneID" id="98310896"/>
<comment type="caution">
    <text evidence="1">The sequence shown here is derived from an EMBL/GenBank/DDBJ whole genome shotgun (WGS) entry which is preliminary data.</text>
</comment>
<evidence type="ECO:0000313" key="1">
    <source>
        <dbReference type="EMBL" id="KRL06736.1"/>
    </source>
</evidence>
<organism evidence="1 2">
    <name type="scientific">Liquorilactobacillus hordei DSM 19519</name>
    <dbReference type="NCBI Taxonomy" id="1423759"/>
    <lineage>
        <taxon>Bacteria</taxon>
        <taxon>Bacillati</taxon>
        <taxon>Bacillota</taxon>
        <taxon>Bacilli</taxon>
        <taxon>Lactobacillales</taxon>
        <taxon>Lactobacillaceae</taxon>
        <taxon>Liquorilactobacillus</taxon>
    </lineage>
</organism>
<sequence length="301" mass="35035">MSENNSELTFENIQLDVREKIVKNQVFITHYSDNNINALRIANKKINFYLSQELYTLIQKLIRFGFIDKLQSQPKIIPIQYSQKIGDLKVTAYRNDDSLFGSLSLSIKSISGSIFYCHSFTTKGAHNKRINKWKKIIRQEQPSIFYLDQKMHAVNSGSIISETGIQKQFGKFLSRMSSDIPAKVVLSPLNPERLAKYNETAREHDTEIIWHEKYVKLLKFFFPDEEFSSSLPKNEQVENFVHQIEPDSELISSSNYYIDPMLRSTISEKESTTFESLITPLDDNEILQLKSDLKIDQIIFW</sequence>
<gene>
    <name evidence="1" type="ORF">FC92_GL000436</name>
</gene>
<keyword evidence="2" id="KW-1185">Reference proteome</keyword>
<dbReference type="OrthoDB" id="2274407at2"/>
<name>A0A0R1MF96_9LACO</name>
<dbReference type="Gene3D" id="3.60.15.10">
    <property type="entry name" value="Ribonuclease Z/Hydroxyacylglutathione hydrolase-like"/>
    <property type="match status" value="1"/>
</dbReference>
<reference evidence="1 2" key="1">
    <citation type="journal article" date="2015" name="Genome Announc.">
        <title>Expanding the biotechnology potential of lactobacilli through comparative genomics of 213 strains and associated genera.</title>
        <authorList>
            <person name="Sun Z."/>
            <person name="Harris H.M."/>
            <person name="McCann A."/>
            <person name="Guo C."/>
            <person name="Argimon S."/>
            <person name="Zhang W."/>
            <person name="Yang X."/>
            <person name="Jeffery I.B."/>
            <person name="Cooney J.C."/>
            <person name="Kagawa T.F."/>
            <person name="Liu W."/>
            <person name="Song Y."/>
            <person name="Salvetti E."/>
            <person name="Wrobel A."/>
            <person name="Rasinkangas P."/>
            <person name="Parkhill J."/>
            <person name="Rea M.C."/>
            <person name="O'Sullivan O."/>
            <person name="Ritari J."/>
            <person name="Douillard F.P."/>
            <person name="Paul Ross R."/>
            <person name="Yang R."/>
            <person name="Briner A.E."/>
            <person name="Felis G.E."/>
            <person name="de Vos W.M."/>
            <person name="Barrangou R."/>
            <person name="Klaenhammer T.R."/>
            <person name="Caufield P.W."/>
            <person name="Cui Y."/>
            <person name="Zhang H."/>
            <person name="O'Toole P.W."/>
        </authorList>
    </citation>
    <scope>NUCLEOTIDE SEQUENCE [LARGE SCALE GENOMIC DNA]</scope>
    <source>
        <strain evidence="1 2">DSM 19519</strain>
    </source>
</reference>
<dbReference type="PATRIC" id="fig|1423759.3.peg.471"/>
<dbReference type="Gene3D" id="3.40.50.10710">
    <property type="entry name" value="Metallo-hydrolase/oxidoreductase"/>
    <property type="match status" value="1"/>
</dbReference>
<dbReference type="InterPro" id="IPR036866">
    <property type="entry name" value="RibonucZ/Hydroxyglut_hydro"/>
</dbReference>
<dbReference type="EMBL" id="AZDX01000015">
    <property type="protein sequence ID" value="KRL06736.1"/>
    <property type="molecule type" value="Genomic_DNA"/>
</dbReference>
<dbReference type="InterPro" id="IPR042173">
    <property type="entry name" value="RNase_J_2"/>
</dbReference>
<accession>A0A0R1MF96</accession>
<proteinExistence type="predicted"/>
<dbReference type="Proteomes" id="UP000051448">
    <property type="component" value="Unassembled WGS sequence"/>
</dbReference>
<dbReference type="RefSeq" id="WP_057869561.1">
    <property type="nucleotide sequence ID" value="NZ_AZDX01000015.1"/>
</dbReference>
<dbReference type="STRING" id="1423759.FC92_GL000436"/>